<dbReference type="InterPro" id="IPR013783">
    <property type="entry name" value="Ig-like_fold"/>
</dbReference>
<dbReference type="InParanoid" id="A0A6P8VDB1"/>
<keyword evidence="2" id="KW-1003">Cell membrane</keyword>
<dbReference type="GeneID" id="117556796"/>
<comment type="subcellular location">
    <subcellularLocation>
        <location evidence="1">Cell membrane</location>
        <topology evidence="1">Single-pass type I membrane protein</topology>
    </subcellularLocation>
</comment>
<feature type="transmembrane region" description="Helical" evidence="11">
    <location>
        <begin position="236"/>
        <end position="254"/>
    </location>
</feature>
<keyword evidence="8" id="KW-0675">Receptor</keyword>
<dbReference type="AlphaFoldDB" id="A0A6P8VDB1"/>
<dbReference type="GO" id="GO:0071222">
    <property type="term" value="P:cellular response to lipopolysaccharide"/>
    <property type="evidence" value="ECO:0007669"/>
    <property type="project" value="TreeGrafter"/>
</dbReference>
<evidence type="ECO:0000256" key="1">
    <source>
        <dbReference type="ARBA" id="ARBA00004251"/>
    </source>
</evidence>
<evidence type="ECO:0000256" key="4">
    <source>
        <dbReference type="ARBA" id="ARBA00022729"/>
    </source>
</evidence>
<dbReference type="GO" id="GO:0009897">
    <property type="term" value="C:external side of plasma membrane"/>
    <property type="evidence" value="ECO:0007669"/>
    <property type="project" value="TreeGrafter"/>
</dbReference>
<proteinExistence type="predicted"/>
<dbReference type="GO" id="GO:0007166">
    <property type="term" value="P:cell surface receptor signaling pathway"/>
    <property type="evidence" value="ECO:0007669"/>
    <property type="project" value="TreeGrafter"/>
</dbReference>
<dbReference type="PROSITE" id="PS50835">
    <property type="entry name" value="IG_LIKE"/>
    <property type="match status" value="1"/>
</dbReference>
<organism evidence="14 15">
    <name type="scientific">Gymnodraco acuticeps</name>
    <name type="common">Antarctic dragonfish</name>
    <dbReference type="NCBI Taxonomy" id="8218"/>
    <lineage>
        <taxon>Eukaryota</taxon>
        <taxon>Metazoa</taxon>
        <taxon>Chordata</taxon>
        <taxon>Craniata</taxon>
        <taxon>Vertebrata</taxon>
        <taxon>Euteleostomi</taxon>
        <taxon>Actinopterygii</taxon>
        <taxon>Neopterygii</taxon>
        <taxon>Teleostei</taxon>
        <taxon>Neoteleostei</taxon>
        <taxon>Acanthomorphata</taxon>
        <taxon>Eupercaria</taxon>
        <taxon>Perciformes</taxon>
        <taxon>Notothenioidei</taxon>
        <taxon>Bathydraconidae</taxon>
        <taxon>Gymnodraco</taxon>
    </lineage>
</organism>
<evidence type="ECO:0000256" key="3">
    <source>
        <dbReference type="ARBA" id="ARBA00022692"/>
    </source>
</evidence>
<keyword evidence="9" id="KW-0325">Glycoprotein</keyword>
<evidence type="ECO:0000256" key="9">
    <source>
        <dbReference type="ARBA" id="ARBA00023180"/>
    </source>
</evidence>
<evidence type="ECO:0000256" key="11">
    <source>
        <dbReference type="SAM" id="Phobius"/>
    </source>
</evidence>
<feature type="chain" id="PRO_5028380755" evidence="12">
    <location>
        <begin position="16"/>
        <end position="259"/>
    </location>
</feature>
<evidence type="ECO:0000256" key="12">
    <source>
        <dbReference type="SAM" id="SignalP"/>
    </source>
</evidence>
<keyword evidence="5 11" id="KW-1133">Transmembrane helix</keyword>
<keyword evidence="3 11" id="KW-0812">Transmembrane</keyword>
<keyword evidence="14" id="KW-1185">Reference proteome</keyword>
<dbReference type="InterPro" id="IPR013106">
    <property type="entry name" value="Ig_V-set"/>
</dbReference>
<accession>A0A6P8VDB1</accession>
<feature type="domain" description="Ig-like" evidence="13">
    <location>
        <begin position="26"/>
        <end position="118"/>
    </location>
</feature>
<keyword evidence="4 12" id="KW-0732">Signal</keyword>
<gene>
    <name evidence="15" type="primary">LOC117556796</name>
</gene>
<reference evidence="15" key="1">
    <citation type="submission" date="2025-08" db="UniProtKB">
        <authorList>
            <consortium name="RefSeq"/>
        </authorList>
    </citation>
    <scope>IDENTIFICATION</scope>
</reference>
<evidence type="ECO:0000256" key="6">
    <source>
        <dbReference type="ARBA" id="ARBA00023136"/>
    </source>
</evidence>
<keyword evidence="7" id="KW-1015">Disulfide bond</keyword>
<dbReference type="InterPro" id="IPR051713">
    <property type="entry name" value="T-cell_Activation_Regulation"/>
</dbReference>
<keyword evidence="6 11" id="KW-0472">Membrane</keyword>
<dbReference type="Pfam" id="PF07686">
    <property type="entry name" value="V-set"/>
    <property type="match status" value="1"/>
</dbReference>
<feature type="signal peptide" evidence="12">
    <location>
        <begin position="1"/>
        <end position="15"/>
    </location>
</feature>
<evidence type="ECO:0000256" key="8">
    <source>
        <dbReference type="ARBA" id="ARBA00023170"/>
    </source>
</evidence>
<sequence length="259" mass="29385">MRTFLAVFIVLTVSADKHVTINGTLGHDVLLPCACSGRNVSREVGWQTEGPNATQVFNHTQTTETFWGKYKERGKAFLSENRENCSILLTNITAEDQGKHRCIFSINETYKKSFVTLNIYACYSVLQTANNSGGVNVFKCNVKGRYNKTEIEWELDGVPLQNSITTNITQKYNPDDPTGQIQFSSQLNTTLNWTSAPRCHVKAKNIATYNSSDCNADTNIHSTPDYNYNKDQRRSYYFYIPIMFVLGLSLLLWCRRVVS</sequence>
<dbReference type="InterPro" id="IPR036179">
    <property type="entry name" value="Ig-like_dom_sf"/>
</dbReference>
<keyword evidence="10" id="KW-0393">Immunoglobulin domain</keyword>
<dbReference type="InterPro" id="IPR007110">
    <property type="entry name" value="Ig-like_dom"/>
</dbReference>
<dbReference type="PANTHER" id="PTHR25466:SF14">
    <property type="entry name" value="BUTYROPHILIN SUBFAMILY 2 MEMBER A2-LIKE-RELATED"/>
    <property type="match status" value="1"/>
</dbReference>
<evidence type="ECO:0000256" key="5">
    <source>
        <dbReference type="ARBA" id="ARBA00022989"/>
    </source>
</evidence>
<evidence type="ECO:0000256" key="7">
    <source>
        <dbReference type="ARBA" id="ARBA00023157"/>
    </source>
</evidence>
<dbReference type="Proteomes" id="UP000515161">
    <property type="component" value="Unplaced"/>
</dbReference>
<name>A0A6P8VDB1_GYMAC</name>
<dbReference type="Gene3D" id="2.60.40.10">
    <property type="entry name" value="Immunoglobulins"/>
    <property type="match status" value="1"/>
</dbReference>
<dbReference type="GO" id="GO:0031295">
    <property type="term" value="P:T cell costimulation"/>
    <property type="evidence" value="ECO:0007669"/>
    <property type="project" value="TreeGrafter"/>
</dbReference>
<dbReference type="GO" id="GO:0042130">
    <property type="term" value="P:negative regulation of T cell proliferation"/>
    <property type="evidence" value="ECO:0007669"/>
    <property type="project" value="TreeGrafter"/>
</dbReference>
<dbReference type="KEGG" id="gacu:117556796"/>
<evidence type="ECO:0000256" key="2">
    <source>
        <dbReference type="ARBA" id="ARBA00022475"/>
    </source>
</evidence>
<dbReference type="RefSeq" id="XP_034088211.1">
    <property type="nucleotide sequence ID" value="XM_034232320.1"/>
</dbReference>
<evidence type="ECO:0000259" key="13">
    <source>
        <dbReference type="PROSITE" id="PS50835"/>
    </source>
</evidence>
<dbReference type="GO" id="GO:0006955">
    <property type="term" value="P:immune response"/>
    <property type="evidence" value="ECO:0007669"/>
    <property type="project" value="TreeGrafter"/>
</dbReference>
<evidence type="ECO:0000313" key="14">
    <source>
        <dbReference type="Proteomes" id="UP000515161"/>
    </source>
</evidence>
<dbReference type="PANTHER" id="PTHR25466">
    <property type="entry name" value="T-LYMPHOCYTE ACTIVATION ANTIGEN"/>
    <property type="match status" value="1"/>
</dbReference>
<evidence type="ECO:0000313" key="15">
    <source>
        <dbReference type="RefSeq" id="XP_034088211.1"/>
    </source>
</evidence>
<dbReference type="SUPFAM" id="SSF48726">
    <property type="entry name" value="Immunoglobulin"/>
    <property type="match status" value="1"/>
</dbReference>
<protein>
    <submittedName>
        <fullName evidence="15">Uncharacterized protein LOC117556796 isoform X1</fullName>
    </submittedName>
</protein>
<dbReference type="GO" id="GO:0042102">
    <property type="term" value="P:positive regulation of T cell proliferation"/>
    <property type="evidence" value="ECO:0007669"/>
    <property type="project" value="TreeGrafter"/>
</dbReference>
<evidence type="ECO:0000256" key="10">
    <source>
        <dbReference type="ARBA" id="ARBA00023319"/>
    </source>
</evidence>
<dbReference type="OrthoDB" id="6157407at2759"/>